<dbReference type="Proteomes" id="UP001499993">
    <property type="component" value="Unassembled WGS sequence"/>
</dbReference>
<proteinExistence type="inferred from homology"/>
<dbReference type="InterPro" id="IPR036390">
    <property type="entry name" value="WH_DNA-bd_sf"/>
</dbReference>
<keyword evidence="4" id="KW-0804">Transcription</keyword>
<evidence type="ECO:0000256" key="1">
    <source>
        <dbReference type="ARBA" id="ARBA00009437"/>
    </source>
</evidence>
<dbReference type="InterPro" id="IPR005119">
    <property type="entry name" value="LysR_subst-bd"/>
</dbReference>
<keyword evidence="2" id="KW-0805">Transcription regulation</keyword>
<evidence type="ECO:0000259" key="5">
    <source>
        <dbReference type="PROSITE" id="PS50931"/>
    </source>
</evidence>
<dbReference type="PANTHER" id="PTHR30419">
    <property type="entry name" value="HTH-TYPE TRANSCRIPTIONAL REGULATOR YBHD"/>
    <property type="match status" value="1"/>
</dbReference>
<dbReference type="InterPro" id="IPR000847">
    <property type="entry name" value="LysR_HTH_N"/>
</dbReference>
<reference evidence="7" key="1">
    <citation type="journal article" date="2019" name="Int. J. Syst. Evol. Microbiol.">
        <title>The Global Catalogue of Microorganisms (GCM) 10K type strain sequencing project: providing services to taxonomists for standard genome sequencing and annotation.</title>
        <authorList>
            <consortium name="The Broad Institute Genomics Platform"/>
            <consortium name="The Broad Institute Genome Sequencing Center for Infectious Disease"/>
            <person name="Wu L."/>
            <person name="Ma J."/>
        </authorList>
    </citation>
    <scope>NUCLEOTIDE SEQUENCE [LARGE SCALE GENOMIC DNA]</scope>
    <source>
        <strain evidence="7">JCM 18123</strain>
    </source>
</reference>
<dbReference type="PROSITE" id="PS50931">
    <property type="entry name" value="HTH_LYSR"/>
    <property type="match status" value="1"/>
</dbReference>
<dbReference type="PANTHER" id="PTHR30419:SF29">
    <property type="entry name" value="LYSR-FAMILY TRANSCRIPTIONAL REGULATOR"/>
    <property type="match status" value="1"/>
</dbReference>
<evidence type="ECO:0000256" key="3">
    <source>
        <dbReference type="ARBA" id="ARBA00023125"/>
    </source>
</evidence>
<evidence type="ECO:0000256" key="4">
    <source>
        <dbReference type="ARBA" id="ARBA00023163"/>
    </source>
</evidence>
<dbReference type="Pfam" id="PF00126">
    <property type="entry name" value="HTH_1"/>
    <property type="match status" value="1"/>
</dbReference>
<dbReference type="InterPro" id="IPR050950">
    <property type="entry name" value="HTH-type_LysR_regulators"/>
</dbReference>
<gene>
    <name evidence="6" type="ORF">GCM10023224_01300</name>
</gene>
<dbReference type="SUPFAM" id="SSF53850">
    <property type="entry name" value="Periplasmic binding protein-like II"/>
    <property type="match status" value="1"/>
</dbReference>
<keyword evidence="3" id="KW-0238">DNA-binding</keyword>
<accession>A0ABP9G2J7</accession>
<evidence type="ECO:0000313" key="6">
    <source>
        <dbReference type="EMBL" id="GAA4926293.1"/>
    </source>
</evidence>
<dbReference type="Pfam" id="PF03466">
    <property type="entry name" value="LysR_substrate"/>
    <property type="match status" value="1"/>
</dbReference>
<dbReference type="SUPFAM" id="SSF46785">
    <property type="entry name" value="Winged helix' DNA-binding domain"/>
    <property type="match status" value="1"/>
</dbReference>
<name>A0ABP9G2J7_9ACTN</name>
<dbReference type="InterPro" id="IPR036388">
    <property type="entry name" value="WH-like_DNA-bd_sf"/>
</dbReference>
<dbReference type="EMBL" id="BAABIK010000001">
    <property type="protein sequence ID" value="GAA4926293.1"/>
    <property type="molecule type" value="Genomic_DNA"/>
</dbReference>
<feature type="domain" description="HTH lysR-type" evidence="5">
    <location>
        <begin position="1"/>
        <end position="58"/>
    </location>
</feature>
<dbReference type="PRINTS" id="PR00039">
    <property type="entry name" value="HTHLYSR"/>
</dbReference>
<evidence type="ECO:0000313" key="7">
    <source>
        <dbReference type="Proteomes" id="UP001499993"/>
    </source>
</evidence>
<comment type="similarity">
    <text evidence="1">Belongs to the LysR transcriptional regulatory family.</text>
</comment>
<evidence type="ECO:0000256" key="2">
    <source>
        <dbReference type="ARBA" id="ARBA00023015"/>
    </source>
</evidence>
<dbReference type="RefSeq" id="WP_345554978.1">
    <property type="nucleotide sequence ID" value="NZ_BAABIK010000001.1"/>
</dbReference>
<dbReference type="Gene3D" id="3.40.190.290">
    <property type="match status" value="1"/>
</dbReference>
<sequence length="321" mass="34334">MDIAHLRDFITVIDSGSFTGAAAALFVSQPAVSQRITQMESELGVRLVERGPRGVVPTPAGRSLYRDAQQLVRRFDRLAEDVADDPHSIRGPVAVGLPTTAAVHLAPALFSWARRHYPGIHLQLFESMSGYIQELLRAGRLDIAVLFRDDDAPRPGETVLYSEDLHLVGRAGCAPAEPGAETAEIPLAELRDVPLVVPGRRSNLRVLVDRVFAELGTAPTIAADVESLGTMVRIAEGGEACAVLPVSSADALGRSPGLVVRRIVDPVVGRYVAVCTAQDHYEPPHAVAAVRHGIVEVTARLAREGTWPGIRPAPGPGPSHR</sequence>
<dbReference type="Gene3D" id="1.10.10.10">
    <property type="entry name" value="Winged helix-like DNA-binding domain superfamily/Winged helix DNA-binding domain"/>
    <property type="match status" value="1"/>
</dbReference>
<protein>
    <submittedName>
        <fullName evidence="6">LysR substrate-binding domain-containing protein</fullName>
    </submittedName>
</protein>
<keyword evidence="7" id="KW-1185">Reference proteome</keyword>
<organism evidence="6 7">
    <name type="scientific">Streptomonospora halophila</name>
    <dbReference type="NCBI Taxonomy" id="427369"/>
    <lineage>
        <taxon>Bacteria</taxon>
        <taxon>Bacillati</taxon>
        <taxon>Actinomycetota</taxon>
        <taxon>Actinomycetes</taxon>
        <taxon>Streptosporangiales</taxon>
        <taxon>Nocardiopsidaceae</taxon>
        <taxon>Streptomonospora</taxon>
    </lineage>
</organism>
<comment type="caution">
    <text evidence="6">The sequence shown here is derived from an EMBL/GenBank/DDBJ whole genome shotgun (WGS) entry which is preliminary data.</text>
</comment>